<reference evidence="4" key="1">
    <citation type="submission" date="2016-06" db="UniProtKB">
        <authorList>
            <consortium name="WormBaseParasite"/>
        </authorList>
    </citation>
    <scope>IDENTIFICATION</scope>
</reference>
<evidence type="ECO:0000313" key="3">
    <source>
        <dbReference type="Proteomes" id="UP000275846"/>
    </source>
</evidence>
<keyword evidence="3" id="KW-1185">Reference proteome</keyword>
<evidence type="ECO:0000313" key="4">
    <source>
        <dbReference type="WBParaSite" id="SSLN_0001040101-mRNA-1"/>
    </source>
</evidence>
<dbReference type="Proteomes" id="UP000275846">
    <property type="component" value="Unassembled WGS sequence"/>
</dbReference>
<dbReference type="EMBL" id="UYSU01035607">
    <property type="protein sequence ID" value="VDL96413.1"/>
    <property type="molecule type" value="Genomic_DNA"/>
</dbReference>
<organism evidence="4">
    <name type="scientific">Schistocephalus solidus</name>
    <name type="common">Tapeworm</name>
    <dbReference type="NCBI Taxonomy" id="70667"/>
    <lineage>
        <taxon>Eukaryota</taxon>
        <taxon>Metazoa</taxon>
        <taxon>Spiralia</taxon>
        <taxon>Lophotrochozoa</taxon>
        <taxon>Platyhelminthes</taxon>
        <taxon>Cestoda</taxon>
        <taxon>Eucestoda</taxon>
        <taxon>Diphyllobothriidea</taxon>
        <taxon>Diphyllobothriidae</taxon>
        <taxon>Schistocephalus</taxon>
    </lineage>
</organism>
<sequence length="70" mass="7353">MSGNQCRFMQIPAVSPGRPTAEVSITSDIGPHPTTTDAYPTVCSPTYPPPPSPPTHGALQALRSPPQNMP</sequence>
<evidence type="ECO:0000256" key="1">
    <source>
        <dbReference type="SAM" id="MobiDB-lite"/>
    </source>
</evidence>
<reference evidence="2 3" key="2">
    <citation type="submission" date="2018-11" db="EMBL/GenBank/DDBJ databases">
        <authorList>
            <consortium name="Pathogen Informatics"/>
        </authorList>
    </citation>
    <scope>NUCLEOTIDE SEQUENCE [LARGE SCALE GENOMIC DNA]</scope>
    <source>
        <strain evidence="2 3">NST_G2</strain>
    </source>
</reference>
<proteinExistence type="predicted"/>
<feature type="compositionally biased region" description="Polar residues" evidence="1">
    <location>
        <begin position="23"/>
        <end position="38"/>
    </location>
</feature>
<name>A0A183T0N0_SCHSO</name>
<feature type="region of interest" description="Disordered" evidence="1">
    <location>
        <begin position="15"/>
        <end position="70"/>
    </location>
</feature>
<protein>
    <submittedName>
        <fullName evidence="2 4">Uncharacterized protein</fullName>
    </submittedName>
</protein>
<evidence type="ECO:0000313" key="2">
    <source>
        <dbReference type="EMBL" id="VDL96413.1"/>
    </source>
</evidence>
<accession>A0A183T0N0</accession>
<dbReference type="WBParaSite" id="SSLN_0001040101-mRNA-1">
    <property type="protein sequence ID" value="SSLN_0001040101-mRNA-1"/>
    <property type="gene ID" value="SSLN_0001040101"/>
</dbReference>
<gene>
    <name evidence="2" type="ORF">SSLN_LOCUS10028</name>
</gene>
<dbReference type="AlphaFoldDB" id="A0A183T0N0"/>